<reference evidence="2 3" key="1">
    <citation type="submission" date="2018-08" db="EMBL/GenBank/DDBJ databases">
        <title>A genome reference for cultivated species of the human gut microbiota.</title>
        <authorList>
            <person name="Zou Y."/>
            <person name="Xue W."/>
            <person name="Luo G."/>
        </authorList>
    </citation>
    <scope>NUCLEOTIDE SEQUENCE [LARGE SCALE GENOMIC DNA]</scope>
    <source>
        <strain evidence="2 3">TF11-7</strain>
    </source>
</reference>
<protein>
    <recommendedName>
        <fullName evidence="4">Hemolysin XhlA</fullName>
    </recommendedName>
</protein>
<keyword evidence="1" id="KW-0472">Membrane</keyword>
<evidence type="ECO:0000313" key="2">
    <source>
        <dbReference type="EMBL" id="RGK41114.1"/>
    </source>
</evidence>
<keyword evidence="1" id="KW-1133">Transmembrane helix</keyword>
<dbReference type="AlphaFoldDB" id="A0A3E4LUS3"/>
<dbReference type="EMBL" id="QSQN01000011">
    <property type="protein sequence ID" value="RGK41114.1"/>
    <property type="molecule type" value="Genomic_DNA"/>
</dbReference>
<name>A0A3E4LUS3_9FIRM</name>
<gene>
    <name evidence="2" type="ORF">DXD17_05575</name>
</gene>
<feature type="transmembrane region" description="Helical" evidence="1">
    <location>
        <begin position="80"/>
        <end position="98"/>
    </location>
</feature>
<keyword evidence="1" id="KW-0812">Transmembrane</keyword>
<accession>A0A3E4LUS3</accession>
<comment type="caution">
    <text evidence="2">The sequence shown here is derived from an EMBL/GenBank/DDBJ whole genome shotgun (WGS) entry which is preliminary data.</text>
</comment>
<dbReference type="Proteomes" id="UP000260793">
    <property type="component" value="Unassembled WGS sequence"/>
</dbReference>
<evidence type="ECO:0008006" key="4">
    <source>
        <dbReference type="Google" id="ProtNLM"/>
    </source>
</evidence>
<sequence>MEDVISRAEHEEFRKNIEAEDHRQNRRIELLEENTKQINALTISVEKLAQSIELMVGEQKQQGKRLETLENRDGEMWRKVTGYVVTAIIGIVLGWVATQVGM</sequence>
<proteinExistence type="predicted"/>
<organism evidence="2 3">
    <name type="scientific">[Ruminococcus] lactaris</name>
    <dbReference type="NCBI Taxonomy" id="46228"/>
    <lineage>
        <taxon>Bacteria</taxon>
        <taxon>Bacillati</taxon>
        <taxon>Bacillota</taxon>
        <taxon>Clostridia</taxon>
        <taxon>Lachnospirales</taxon>
        <taxon>Lachnospiraceae</taxon>
        <taxon>Mediterraneibacter</taxon>
    </lineage>
</organism>
<evidence type="ECO:0000313" key="3">
    <source>
        <dbReference type="Proteomes" id="UP000260793"/>
    </source>
</evidence>
<evidence type="ECO:0000256" key="1">
    <source>
        <dbReference type="SAM" id="Phobius"/>
    </source>
</evidence>